<organism evidence="2 3">
    <name type="scientific">Ectopseudomonas oleovorans</name>
    <name type="common">Pseudomonas oleovorans</name>
    <dbReference type="NCBI Taxonomy" id="301"/>
    <lineage>
        <taxon>Bacteria</taxon>
        <taxon>Pseudomonadati</taxon>
        <taxon>Pseudomonadota</taxon>
        <taxon>Gammaproteobacteria</taxon>
        <taxon>Pseudomonadales</taxon>
        <taxon>Pseudomonadaceae</taxon>
        <taxon>Ectopseudomonas</taxon>
    </lineage>
</organism>
<evidence type="ECO:0000256" key="1">
    <source>
        <dbReference type="SAM" id="MobiDB-lite"/>
    </source>
</evidence>
<reference evidence="2" key="1">
    <citation type="submission" date="2022-09" db="EMBL/GenBank/DDBJ databases">
        <title>Intensive care unit water sources are persistently colonized with multi-drug resistant bacteria and are the site of extensive horizontal gene transfer of antibiotic resistance genes.</title>
        <authorList>
            <person name="Diorio-Toth L."/>
        </authorList>
    </citation>
    <scope>NUCLEOTIDE SEQUENCE</scope>
    <source>
        <strain evidence="2">GD03704</strain>
    </source>
</reference>
<accession>A0AA42Q942</accession>
<dbReference type="AlphaFoldDB" id="A0AA42Q942"/>
<comment type="caution">
    <text evidence="2">The sequence shown here is derived from an EMBL/GenBank/DDBJ whole genome shotgun (WGS) entry which is preliminary data.</text>
</comment>
<dbReference type="Proteomes" id="UP001161697">
    <property type="component" value="Unassembled WGS sequence"/>
</dbReference>
<feature type="region of interest" description="Disordered" evidence="1">
    <location>
        <begin position="1"/>
        <end position="24"/>
    </location>
</feature>
<evidence type="ECO:0000313" key="2">
    <source>
        <dbReference type="EMBL" id="MDH1338061.1"/>
    </source>
</evidence>
<dbReference type="RefSeq" id="WP_279533695.1">
    <property type="nucleotide sequence ID" value="NZ_CP104579.1"/>
</dbReference>
<gene>
    <name evidence="2" type="ORF">N5J11_01995</name>
</gene>
<proteinExistence type="predicted"/>
<name>A0AA42Q942_ECTOL</name>
<feature type="compositionally biased region" description="Polar residues" evidence="1">
    <location>
        <begin position="1"/>
        <end position="17"/>
    </location>
</feature>
<protein>
    <submittedName>
        <fullName evidence="2">Uncharacterized protein</fullName>
    </submittedName>
</protein>
<evidence type="ECO:0000313" key="3">
    <source>
        <dbReference type="Proteomes" id="UP001161697"/>
    </source>
</evidence>
<sequence length="94" mass="10625">MTTFNPYIDASQVTQESEVSDVTAPPRDMAVENLPNQYTMARQQYLSFTQKEADQINQTLDLMEGCTKTRVSPNKLIKQAALQKSRQVLSQGEK</sequence>
<dbReference type="EMBL" id="JAOCJE010000001">
    <property type="protein sequence ID" value="MDH1338061.1"/>
    <property type="molecule type" value="Genomic_DNA"/>
</dbReference>